<dbReference type="CDD" id="cd01745">
    <property type="entry name" value="GATase1_2"/>
    <property type="match status" value="1"/>
</dbReference>
<dbReference type="InterPro" id="IPR011697">
    <property type="entry name" value="Peptidase_C26"/>
</dbReference>
<dbReference type="GO" id="GO:0005829">
    <property type="term" value="C:cytosol"/>
    <property type="evidence" value="ECO:0007669"/>
    <property type="project" value="TreeGrafter"/>
</dbReference>
<dbReference type="InterPro" id="IPR044668">
    <property type="entry name" value="PuuD-like"/>
</dbReference>
<reference evidence="1 2" key="1">
    <citation type="submission" date="2018-09" db="EMBL/GenBank/DDBJ databases">
        <title>Novel species of Cryobacterium.</title>
        <authorList>
            <person name="Liu Q."/>
            <person name="Xin Y.-H."/>
        </authorList>
    </citation>
    <scope>NUCLEOTIDE SEQUENCE [LARGE SCALE GENOMIC DNA]</scope>
    <source>
        <strain evidence="1 2">Hh39</strain>
    </source>
</reference>
<accession>A0A3A5MKN4</accession>
<dbReference type="InterPro" id="IPR029062">
    <property type="entry name" value="Class_I_gatase-like"/>
</dbReference>
<dbReference type="GO" id="GO:0006598">
    <property type="term" value="P:polyamine catabolic process"/>
    <property type="evidence" value="ECO:0007669"/>
    <property type="project" value="TreeGrafter"/>
</dbReference>
<keyword evidence="1" id="KW-0378">Hydrolase</keyword>
<protein>
    <submittedName>
        <fullName evidence="1">Gamma-glutamyl-gamma-aminobutyrate hydrolase family protein</fullName>
    </submittedName>
</protein>
<keyword evidence="2" id="KW-1185">Reference proteome</keyword>
<organism evidence="1 2">
    <name type="scientific">Cryobacterium melibiosiphilum</name>
    <dbReference type="NCBI Taxonomy" id="995039"/>
    <lineage>
        <taxon>Bacteria</taxon>
        <taxon>Bacillati</taxon>
        <taxon>Actinomycetota</taxon>
        <taxon>Actinomycetes</taxon>
        <taxon>Micrococcales</taxon>
        <taxon>Microbacteriaceae</taxon>
        <taxon>Cryobacterium</taxon>
    </lineage>
</organism>
<dbReference type="Proteomes" id="UP000272015">
    <property type="component" value="Unassembled WGS sequence"/>
</dbReference>
<dbReference type="AlphaFoldDB" id="A0A3A5MKN4"/>
<dbReference type="PANTHER" id="PTHR43235:SF1">
    <property type="entry name" value="GLUTAMINE AMIDOTRANSFERASE PB2B2.05-RELATED"/>
    <property type="match status" value="1"/>
</dbReference>
<evidence type="ECO:0000313" key="2">
    <source>
        <dbReference type="Proteomes" id="UP000272015"/>
    </source>
</evidence>
<evidence type="ECO:0000313" key="1">
    <source>
        <dbReference type="EMBL" id="RJT87413.1"/>
    </source>
</evidence>
<dbReference type="GO" id="GO:0033969">
    <property type="term" value="F:gamma-glutamyl-gamma-aminobutyrate hydrolase activity"/>
    <property type="evidence" value="ECO:0007669"/>
    <property type="project" value="TreeGrafter"/>
</dbReference>
<dbReference type="Gene3D" id="3.40.50.880">
    <property type="match status" value="1"/>
</dbReference>
<dbReference type="PROSITE" id="PS51273">
    <property type="entry name" value="GATASE_TYPE_1"/>
    <property type="match status" value="1"/>
</dbReference>
<comment type="caution">
    <text evidence="1">The sequence shown here is derived from an EMBL/GenBank/DDBJ whole genome shotgun (WGS) entry which is preliminary data.</text>
</comment>
<dbReference type="OrthoDB" id="9813383at2"/>
<dbReference type="PANTHER" id="PTHR43235">
    <property type="entry name" value="GLUTAMINE AMIDOTRANSFERASE PB2B2.05-RELATED"/>
    <property type="match status" value="1"/>
</dbReference>
<gene>
    <name evidence="1" type="ORF">D6T64_15155</name>
</gene>
<dbReference type="Pfam" id="PF07722">
    <property type="entry name" value="Peptidase_C26"/>
    <property type="match status" value="1"/>
</dbReference>
<name>A0A3A5MKN4_9MICO</name>
<dbReference type="EMBL" id="QZVS01000090">
    <property type="protein sequence ID" value="RJT87413.1"/>
    <property type="molecule type" value="Genomic_DNA"/>
</dbReference>
<proteinExistence type="predicted"/>
<dbReference type="SUPFAM" id="SSF52317">
    <property type="entry name" value="Class I glutamine amidotransferase-like"/>
    <property type="match status" value="1"/>
</dbReference>
<sequence>MIGVTTYREIASTGVWTVPAAFLPASYLDSVTRAGGVAVLLPPQPTSPAIVARVLEGLDGLVCTGGRDIDPARYGKVRHPQTDSPRHDRDAWEAELLSQAIARDLPFLGICRGAQLLNVVCRGTLHQHVPDIVGTESYRTGDGVYGSVSVDVAPGSRLHALIGTDAALPTPAQVAVYHHQAIDELGADLTVTARAADGIVQAIELAGATFGIAVQWHPEEQADDIRLFVGLVTAAATYRARKETNQAPNQAPLTGRSTP</sequence>